<dbReference type="CDD" id="cd00515">
    <property type="entry name" value="HAM1"/>
    <property type="match status" value="1"/>
</dbReference>
<feature type="binding site" evidence="10">
    <location>
        <begin position="157"/>
        <end position="160"/>
    </location>
    <ligand>
        <name>substrate</name>
    </ligand>
</feature>
<evidence type="ECO:0000256" key="8">
    <source>
        <dbReference type="ARBA" id="ARBA00051875"/>
    </source>
</evidence>
<evidence type="ECO:0000256" key="10">
    <source>
        <dbReference type="HAMAP-Rule" id="MF_01405"/>
    </source>
</evidence>
<organism evidence="12 13">
    <name type="scientific">Candidatus Thermofonsia Clade 1 bacterium</name>
    <dbReference type="NCBI Taxonomy" id="2364210"/>
    <lineage>
        <taxon>Bacteria</taxon>
        <taxon>Bacillati</taxon>
        <taxon>Chloroflexota</taxon>
        <taxon>Candidatus Thermofontia</taxon>
        <taxon>Candidatus Thermofonsia Clade 1</taxon>
    </lineage>
</organism>
<keyword evidence="3 10" id="KW-0479">Metal-binding</keyword>
<comment type="catalytic activity">
    <reaction evidence="8 10">
        <text>dITP + H2O = dIMP + diphosphate + H(+)</text>
        <dbReference type="Rhea" id="RHEA:28342"/>
        <dbReference type="ChEBI" id="CHEBI:15377"/>
        <dbReference type="ChEBI" id="CHEBI:15378"/>
        <dbReference type="ChEBI" id="CHEBI:33019"/>
        <dbReference type="ChEBI" id="CHEBI:61194"/>
        <dbReference type="ChEBI" id="CHEBI:61382"/>
        <dbReference type="EC" id="3.6.1.66"/>
    </reaction>
</comment>
<comment type="subunit">
    <text evidence="2 10">Homodimer.</text>
</comment>
<evidence type="ECO:0000313" key="13">
    <source>
        <dbReference type="Proteomes" id="UP000229681"/>
    </source>
</evidence>
<dbReference type="Gene3D" id="3.90.950.10">
    <property type="match status" value="1"/>
</dbReference>
<dbReference type="GO" id="GO:0000166">
    <property type="term" value="F:nucleotide binding"/>
    <property type="evidence" value="ECO:0007669"/>
    <property type="project" value="UniProtKB-KW"/>
</dbReference>
<evidence type="ECO:0000256" key="9">
    <source>
        <dbReference type="ARBA" id="ARBA00052017"/>
    </source>
</evidence>
<feature type="active site" description="Proton acceptor" evidence="10">
    <location>
        <position position="74"/>
    </location>
</feature>
<dbReference type="NCBIfam" id="TIGR00042">
    <property type="entry name" value="RdgB/HAM1 family non-canonical purine NTP pyrophosphatase"/>
    <property type="match status" value="1"/>
</dbReference>
<dbReference type="SUPFAM" id="SSF52972">
    <property type="entry name" value="ITPase-like"/>
    <property type="match status" value="1"/>
</dbReference>
<comment type="cofactor">
    <cofactor evidence="10">
        <name>Mg(2+)</name>
        <dbReference type="ChEBI" id="CHEBI:18420"/>
    </cofactor>
    <text evidence="10">Binds 1 Mg(2+) ion per subunit.</text>
</comment>
<feature type="binding site" evidence="10">
    <location>
        <position position="75"/>
    </location>
    <ligand>
        <name>substrate</name>
    </ligand>
</feature>
<dbReference type="AlphaFoldDB" id="A0A2M8PGW4"/>
<dbReference type="GO" id="GO:0036220">
    <property type="term" value="F:ITP diphosphatase activity"/>
    <property type="evidence" value="ECO:0007669"/>
    <property type="project" value="UniProtKB-UniRule"/>
</dbReference>
<comment type="function">
    <text evidence="10">Pyrophosphatase that catalyzes the hydrolysis of nucleoside triphosphates to their monophosphate derivatives, with a high preference for the non-canonical purine nucleotides XTP (xanthosine triphosphate), dITP (deoxyinosine triphosphate) and ITP. Seems to function as a house-cleaning enzyme that removes non-canonical purine nucleotides from the nucleotide pool, thus preventing their incorporation into DNA/RNA and avoiding chromosomal lesions.</text>
</comment>
<proteinExistence type="inferred from homology"/>
<name>A0A2M8PGW4_9CHLR</name>
<dbReference type="GO" id="GO:0017111">
    <property type="term" value="F:ribonucleoside triphosphate phosphatase activity"/>
    <property type="evidence" value="ECO:0007669"/>
    <property type="project" value="InterPro"/>
</dbReference>
<feature type="binding site" evidence="10">
    <location>
        <begin position="184"/>
        <end position="185"/>
    </location>
    <ligand>
        <name>substrate</name>
    </ligand>
</feature>
<accession>A0A2M8PGW4</accession>
<dbReference type="GO" id="GO:0005829">
    <property type="term" value="C:cytosol"/>
    <property type="evidence" value="ECO:0007669"/>
    <property type="project" value="TreeGrafter"/>
</dbReference>
<feature type="binding site" evidence="10">
    <location>
        <position position="74"/>
    </location>
    <ligand>
        <name>Mg(2+)</name>
        <dbReference type="ChEBI" id="CHEBI:18420"/>
    </ligand>
</feature>
<comment type="catalytic activity">
    <reaction evidence="10">
        <text>ITP + H2O = IMP + diphosphate + H(+)</text>
        <dbReference type="Rhea" id="RHEA:29399"/>
        <dbReference type="ChEBI" id="CHEBI:15377"/>
        <dbReference type="ChEBI" id="CHEBI:15378"/>
        <dbReference type="ChEBI" id="CHEBI:33019"/>
        <dbReference type="ChEBI" id="CHEBI:58053"/>
        <dbReference type="ChEBI" id="CHEBI:61402"/>
        <dbReference type="EC" id="3.6.1.66"/>
    </reaction>
</comment>
<dbReference type="InterPro" id="IPR029001">
    <property type="entry name" value="ITPase-like_fam"/>
</dbReference>
<feature type="binding site" evidence="10">
    <location>
        <begin position="11"/>
        <end position="16"/>
    </location>
    <ligand>
        <name>substrate</name>
    </ligand>
</feature>
<dbReference type="GO" id="GO:0035870">
    <property type="term" value="F:dITP diphosphatase activity"/>
    <property type="evidence" value="ECO:0007669"/>
    <property type="project" value="UniProtKB-UniRule"/>
</dbReference>
<keyword evidence="7 10" id="KW-0546">Nucleotide metabolism</keyword>
<dbReference type="EC" id="3.6.1.66" evidence="10"/>
<evidence type="ECO:0000313" key="12">
    <source>
        <dbReference type="EMBL" id="PJF36783.1"/>
    </source>
</evidence>
<dbReference type="GO" id="GO:0046872">
    <property type="term" value="F:metal ion binding"/>
    <property type="evidence" value="ECO:0007669"/>
    <property type="project" value="UniProtKB-KW"/>
</dbReference>
<dbReference type="GO" id="GO:0009117">
    <property type="term" value="P:nucleotide metabolic process"/>
    <property type="evidence" value="ECO:0007669"/>
    <property type="project" value="UniProtKB-KW"/>
</dbReference>
<keyword evidence="5 10" id="KW-0378">Hydrolase</keyword>
<keyword evidence="4 10" id="KW-0547">Nucleotide-binding</keyword>
<sequence length="202" mass="21629">MRAEGQLLVATTNTGKLREYQRLLADLPVKLYALKDLAERLPEVAETGATFEENALLKARTYSAQAKLPVLADDSGLMVDALDGAPSVYSARYAPTAPARNAKLLAALADVPIEQRTARFVCVIAVVVPLTDGALTAIAEGHLEGRIAFEARGQNGFGYDPIFLLPDGRTLAELLPAEKDAISHRGKALAKLKPLLLPMLSL</sequence>
<dbReference type="FunFam" id="3.90.950.10:FF:000001">
    <property type="entry name" value="dITP/XTP pyrophosphatase"/>
    <property type="match status" value="1"/>
</dbReference>
<comment type="caution">
    <text evidence="10">Lacks conserved residue(s) required for the propagation of feature annotation.</text>
</comment>
<dbReference type="Pfam" id="PF01725">
    <property type="entry name" value="Ham1p_like"/>
    <property type="match status" value="1"/>
</dbReference>
<dbReference type="EMBL" id="PGTM01000031">
    <property type="protein sequence ID" value="PJF36783.1"/>
    <property type="molecule type" value="Genomic_DNA"/>
</dbReference>
<dbReference type="PANTHER" id="PTHR11067:SF9">
    <property type="entry name" value="INOSINE TRIPHOSPHATE PYROPHOSPHATASE"/>
    <property type="match status" value="1"/>
</dbReference>
<dbReference type="InterPro" id="IPR020922">
    <property type="entry name" value="dITP/XTP_pyrophosphatase"/>
</dbReference>
<comment type="caution">
    <text evidence="12">The sequence shown here is derived from an EMBL/GenBank/DDBJ whole genome shotgun (WGS) entry which is preliminary data.</text>
</comment>
<dbReference type="InterPro" id="IPR002637">
    <property type="entry name" value="RdgB/HAM1"/>
</dbReference>
<comment type="catalytic activity">
    <reaction evidence="9 10">
        <text>XTP + H2O = XMP + diphosphate + H(+)</text>
        <dbReference type="Rhea" id="RHEA:28610"/>
        <dbReference type="ChEBI" id="CHEBI:15377"/>
        <dbReference type="ChEBI" id="CHEBI:15378"/>
        <dbReference type="ChEBI" id="CHEBI:33019"/>
        <dbReference type="ChEBI" id="CHEBI:57464"/>
        <dbReference type="ChEBI" id="CHEBI:61314"/>
        <dbReference type="EC" id="3.6.1.66"/>
    </reaction>
</comment>
<gene>
    <name evidence="12" type="primary">rdgB</name>
    <name evidence="12" type="ORF">CUN49_03675</name>
</gene>
<evidence type="ECO:0000256" key="11">
    <source>
        <dbReference type="RuleBase" id="RU003781"/>
    </source>
</evidence>
<keyword evidence="6 10" id="KW-0460">Magnesium</keyword>
<comment type="similarity">
    <text evidence="1 10 11">Belongs to the HAM1 NTPase family.</text>
</comment>
<evidence type="ECO:0000256" key="7">
    <source>
        <dbReference type="ARBA" id="ARBA00023080"/>
    </source>
</evidence>
<feature type="binding site" evidence="10">
    <location>
        <position position="179"/>
    </location>
    <ligand>
        <name>substrate</name>
    </ligand>
</feature>
<evidence type="ECO:0000256" key="5">
    <source>
        <dbReference type="ARBA" id="ARBA00022801"/>
    </source>
</evidence>
<dbReference type="GO" id="GO:0009146">
    <property type="term" value="P:purine nucleoside triphosphate catabolic process"/>
    <property type="evidence" value="ECO:0007669"/>
    <property type="project" value="UniProtKB-UniRule"/>
</dbReference>
<dbReference type="GO" id="GO:0036222">
    <property type="term" value="F:XTP diphosphatase activity"/>
    <property type="evidence" value="ECO:0007669"/>
    <property type="project" value="UniProtKB-UniRule"/>
</dbReference>
<dbReference type="Proteomes" id="UP000229681">
    <property type="component" value="Unassembled WGS sequence"/>
</dbReference>
<protein>
    <recommendedName>
        <fullName evidence="10">dITP/XTP pyrophosphatase</fullName>
        <ecNumber evidence="10">3.6.1.66</ecNumber>
    </recommendedName>
    <alternativeName>
        <fullName evidence="10">Non-canonical purine NTP pyrophosphatase</fullName>
    </alternativeName>
    <alternativeName>
        <fullName evidence="10">Non-standard purine NTP pyrophosphatase</fullName>
    </alternativeName>
    <alternativeName>
        <fullName evidence="10">Nucleoside-triphosphate diphosphatase</fullName>
    </alternativeName>
    <alternativeName>
        <fullName evidence="10">Nucleoside-triphosphate pyrophosphatase</fullName>
        <shortName evidence="10">NTPase</shortName>
    </alternativeName>
</protein>
<evidence type="ECO:0000256" key="3">
    <source>
        <dbReference type="ARBA" id="ARBA00022723"/>
    </source>
</evidence>
<evidence type="ECO:0000256" key="1">
    <source>
        <dbReference type="ARBA" id="ARBA00008023"/>
    </source>
</evidence>
<dbReference type="PANTHER" id="PTHR11067">
    <property type="entry name" value="INOSINE TRIPHOSPHATE PYROPHOSPHATASE/HAM1 PROTEIN"/>
    <property type="match status" value="1"/>
</dbReference>
<dbReference type="HAMAP" id="MF_01405">
    <property type="entry name" value="Non_canon_purine_NTPase"/>
    <property type="match status" value="1"/>
</dbReference>
<reference evidence="12 13" key="1">
    <citation type="submission" date="2017-11" db="EMBL/GenBank/DDBJ databases">
        <title>Evolution of Phototrophy in the Chloroflexi Phylum Driven by Horizontal Gene Transfer.</title>
        <authorList>
            <person name="Ward L.M."/>
            <person name="Hemp J."/>
            <person name="Shih P.M."/>
            <person name="Mcglynn S.E."/>
            <person name="Fischer W."/>
        </authorList>
    </citation>
    <scope>NUCLEOTIDE SEQUENCE [LARGE SCALE GENOMIC DNA]</scope>
    <source>
        <strain evidence="12">JP3_13</strain>
    </source>
</reference>
<evidence type="ECO:0000256" key="4">
    <source>
        <dbReference type="ARBA" id="ARBA00022741"/>
    </source>
</evidence>
<evidence type="ECO:0000256" key="2">
    <source>
        <dbReference type="ARBA" id="ARBA00011738"/>
    </source>
</evidence>
<evidence type="ECO:0000256" key="6">
    <source>
        <dbReference type="ARBA" id="ARBA00022842"/>
    </source>
</evidence>